<dbReference type="EMBL" id="CM042011">
    <property type="protein sequence ID" value="KAI3767128.1"/>
    <property type="molecule type" value="Genomic_DNA"/>
</dbReference>
<name>A0ACB9F8B9_CICIN</name>
<reference evidence="2" key="1">
    <citation type="journal article" date="2022" name="Mol. Ecol. Resour.">
        <title>The genomes of chicory, endive, great burdock and yacon provide insights into Asteraceae palaeo-polyploidization history and plant inulin production.</title>
        <authorList>
            <person name="Fan W."/>
            <person name="Wang S."/>
            <person name="Wang H."/>
            <person name="Wang A."/>
            <person name="Jiang F."/>
            <person name="Liu H."/>
            <person name="Zhao H."/>
            <person name="Xu D."/>
            <person name="Zhang Y."/>
        </authorList>
    </citation>
    <scope>NUCLEOTIDE SEQUENCE [LARGE SCALE GENOMIC DNA]</scope>
    <source>
        <strain evidence="2">cv. Punajuju</strain>
    </source>
</reference>
<reference evidence="1 2" key="2">
    <citation type="journal article" date="2022" name="Mol. Ecol. Resour.">
        <title>The genomes of chicory, endive, great burdock and yacon provide insights into Asteraceae paleo-polyploidization history and plant inulin production.</title>
        <authorList>
            <person name="Fan W."/>
            <person name="Wang S."/>
            <person name="Wang H."/>
            <person name="Wang A."/>
            <person name="Jiang F."/>
            <person name="Liu H."/>
            <person name="Zhao H."/>
            <person name="Xu D."/>
            <person name="Zhang Y."/>
        </authorList>
    </citation>
    <scope>NUCLEOTIDE SEQUENCE [LARGE SCALE GENOMIC DNA]</scope>
    <source>
        <strain evidence="2">cv. Punajuju</strain>
        <tissue evidence="1">Leaves</tissue>
    </source>
</reference>
<accession>A0ACB9F8B9</accession>
<comment type="caution">
    <text evidence="1">The sequence shown here is derived from an EMBL/GenBank/DDBJ whole genome shotgun (WGS) entry which is preliminary data.</text>
</comment>
<gene>
    <name evidence="1" type="ORF">L2E82_17214</name>
</gene>
<organism evidence="1 2">
    <name type="scientific">Cichorium intybus</name>
    <name type="common">Chicory</name>
    <dbReference type="NCBI Taxonomy" id="13427"/>
    <lineage>
        <taxon>Eukaryota</taxon>
        <taxon>Viridiplantae</taxon>
        <taxon>Streptophyta</taxon>
        <taxon>Embryophyta</taxon>
        <taxon>Tracheophyta</taxon>
        <taxon>Spermatophyta</taxon>
        <taxon>Magnoliopsida</taxon>
        <taxon>eudicotyledons</taxon>
        <taxon>Gunneridae</taxon>
        <taxon>Pentapetalae</taxon>
        <taxon>asterids</taxon>
        <taxon>campanulids</taxon>
        <taxon>Asterales</taxon>
        <taxon>Asteraceae</taxon>
        <taxon>Cichorioideae</taxon>
        <taxon>Cichorieae</taxon>
        <taxon>Cichoriinae</taxon>
        <taxon>Cichorium</taxon>
    </lineage>
</organism>
<protein>
    <submittedName>
        <fullName evidence="1">Uncharacterized protein</fullName>
    </submittedName>
</protein>
<evidence type="ECO:0000313" key="1">
    <source>
        <dbReference type="EMBL" id="KAI3767128.1"/>
    </source>
</evidence>
<sequence>MINLAKVRSTNRVQIASTSNSLGLRHILPGLQVDGSDVPIARRVSLQKFLEKRKDRATRYGAASSVNKNKGMVEHL</sequence>
<proteinExistence type="predicted"/>
<evidence type="ECO:0000313" key="2">
    <source>
        <dbReference type="Proteomes" id="UP001055811"/>
    </source>
</evidence>
<keyword evidence="2" id="KW-1185">Reference proteome</keyword>
<dbReference type="Proteomes" id="UP001055811">
    <property type="component" value="Linkage Group LG03"/>
</dbReference>